<proteinExistence type="predicted"/>
<evidence type="ECO:0000313" key="2">
    <source>
        <dbReference type="Proteomes" id="UP000053958"/>
    </source>
</evidence>
<dbReference type="AlphaFoldDB" id="A0A0F4YTF7"/>
<gene>
    <name evidence="1" type="ORF">T310_4592</name>
</gene>
<organism evidence="1 2">
    <name type="scientific">Rasamsonia emersonii (strain ATCC 16479 / CBS 393.64 / IMI 116815)</name>
    <dbReference type="NCBI Taxonomy" id="1408163"/>
    <lineage>
        <taxon>Eukaryota</taxon>
        <taxon>Fungi</taxon>
        <taxon>Dikarya</taxon>
        <taxon>Ascomycota</taxon>
        <taxon>Pezizomycotina</taxon>
        <taxon>Eurotiomycetes</taxon>
        <taxon>Eurotiomycetidae</taxon>
        <taxon>Eurotiales</taxon>
        <taxon>Trichocomaceae</taxon>
        <taxon>Rasamsonia</taxon>
    </lineage>
</organism>
<keyword evidence="2" id="KW-1185">Reference proteome</keyword>
<dbReference type="Proteomes" id="UP000053958">
    <property type="component" value="Unassembled WGS sequence"/>
</dbReference>
<sequence length="124" mass="13302">MDNKSAKRAFSGFVTAGVKRQNGLNSIDVCQDITTMGNSISVVPIRIAYGQVGLCIMDPLVYSQALVAGLQAKTAAVQCGPSAKGATGRHRSRTVWLACQIQYYLSEIEGDVTSLKDPSQGFFR</sequence>
<dbReference type="GeneID" id="25316940"/>
<protein>
    <submittedName>
        <fullName evidence="1">Uncharacterized protein</fullName>
    </submittedName>
</protein>
<dbReference type="RefSeq" id="XP_013327987.1">
    <property type="nucleotide sequence ID" value="XM_013472533.1"/>
</dbReference>
<name>A0A0F4YTF7_RASE3</name>
<accession>A0A0F4YTF7</accession>
<evidence type="ECO:0000313" key="1">
    <source>
        <dbReference type="EMBL" id="KKA21375.1"/>
    </source>
</evidence>
<dbReference type="EMBL" id="LASV01000187">
    <property type="protein sequence ID" value="KKA21375.1"/>
    <property type="molecule type" value="Genomic_DNA"/>
</dbReference>
<comment type="caution">
    <text evidence="1">The sequence shown here is derived from an EMBL/GenBank/DDBJ whole genome shotgun (WGS) entry which is preliminary data.</text>
</comment>
<reference evidence="1 2" key="1">
    <citation type="submission" date="2015-04" db="EMBL/GenBank/DDBJ databases">
        <authorList>
            <person name="Heijne W.H."/>
            <person name="Fedorova N.D."/>
            <person name="Nierman W.C."/>
            <person name="Vollebregt A.W."/>
            <person name="Zhao Z."/>
            <person name="Wu L."/>
            <person name="Kumar M."/>
            <person name="Stam H."/>
            <person name="van den Berg M.A."/>
            <person name="Pel H.J."/>
        </authorList>
    </citation>
    <scope>NUCLEOTIDE SEQUENCE [LARGE SCALE GENOMIC DNA]</scope>
    <source>
        <strain evidence="1 2">CBS 393.64</strain>
    </source>
</reference>